<protein>
    <submittedName>
        <fullName evidence="2">Lipase class 3 family protein</fullName>
    </submittedName>
</protein>
<dbReference type="CDD" id="cd00519">
    <property type="entry name" value="Lipase_3"/>
    <property type="match status" value="1"/>
</dbReference>
<dbReference type="InterPro" id="IPR029058">
    <property type="entry name" value="AB_hydrolase_fold"/>
</dbReference>
<feature type="domain" description="Fungal lipase-type" evidence="1">
    <location>
        <begin position="79"/>
        <end position="204"/>
    </location>
</feature>
<dbReference type="Pfam" id="PF01764">
    <property type="entry name" value="Lipase_3"/>
    <property type="match status" value="1"/>
</dbReference>
<dbReference type="OrthoDB" id="5522031at2"/>
<dbReference type="InterPro" id="IPR051218">
    <property type="entry name" value="Sec_MonoDiacylglyc_Lipase"/>
</dbReference>
<evidence type="ECO:0000313" key="3">
    <source>
        <dbReference type="Proteomes" id="UP000264006"/>
    </source>
</evidence>
<gene>
    <name evidence="2" type="ORF">DVS28_a1329</name>
</gene>
<sequence>MASRPAPTADELHTRLDGRRLSELDDLTKALAMAELSMIAYLDGHDADEPAEVMGFADIEFIDRDGAQATVFLSEHDRVVACRGTEPHEWNDVKADANALTDLAETVGRVHRGFKREVDDLWPLVKDHLVADGRDVWFTGHSLGGAMAMICAGRCELEDIPIHPVQVITFGAPRVGTKRYVSHADLDILRWVNNNDVVARVPPMWMGYQHVGNLQYLDADGVLRKLSRKAIAQDRWRGFVEGLKRGRVDNLQDHLVLDYVAHIAANLERRDAGQRSSRRSAQDQSAK</sequence>
<evidence type="ECO:0000259" key="1">
    <source>
        <dbReference type="Pfam" id="PF01764"/>
    </source>
</evidence>
<dbReference type="AlphaFoldDB" id="A0A346XUY1"/>
<dbReference type="Proteomes" id="UP000264006">
    <property type="component" value="Chromosome"/>
</dbReference>
<name>A0A346XUY1_9ACTN</name>
<dbReference type="SUPFAM" id="SSF53474">
    <property type="entry name" value="alpha/beta-Hydrolases"/>
    <property type="match status" value="1"/>
</dbReference>
<reference evidence="2 3" key="1">
    <citation type="submission" date="2018-09" db="EMBL/GenBank/DDBJ databases">
        <title>Complete genome sequence of Euzebya sp. DY32-46 isolated from seawater of Pacific Ocean.</title>
        <authorList>
            <person name="Xu L."/>
            <person name="Wu Y.-H."/>
            <person name="Xu X.-W."/>
        </authorList>
    </citation>
    <scope>NUCLEOTIDE SEQUENCE [LARGE SCALE GENOMIC DNA]</scope>
    <source>
        <strain evidence="2 3">DY32-46</strain>
    </source>
</reference>
<dbReference type="Gene3D" id="3.40.50.1820">
    <property type="entry name" value="alpha/beta hydrolase"/>
    <property type="match status" value="1"/>
</dbReference>
<organism evidence="2 3">
    <name type="scientific">Euzebya pacifica</name>
    <dbReference type="NCBI Taxonomy" id="1608957"/>
    <lineage>
        <taxon>Bacteria</taxon>
        <taxon>Bacillati</taxon>
        <taxon>Actinomycetota</taxon>
        <taxon>Nitriliruptoria</taxon>
        <taxon>Euzebyales</taxon>
    </lineage>
</organism>
<dbReference type="RefSeq" id="WP_114590740.1">
    <property type="nucleotide sequence ID" value="NZ_CP031165.1"/>
</dbReference>
<dbReference type="GO" id="GO:0006629">
    <property type="term" value="P:lipid metabolic process"/>
    <property type="evidence" value="ECO:0007669"/>
    <property type="project" value="InterPro"/>
</dbReference>
<dbReference type="InterPro" id="IPR002921">
    <property type="entry name" value="Fungal_lipase-type"/>
</dbReference>
<proteinExistence type="predicted"/>
<accession>A0A346XUY1</accession>
<keyword evidence="3" id="KW-1185">Reference proteome</keyword>
<evidence type="ECO:0000313" key="2">
    <source>
        <dbReference type="EMBL" id="AXV06028.1"/>
    </source>
</evidence>
<dbReference type="EMBL" id="CP031165">
    <property type="protein sequence ID" value="AXV06028.1"/>
    <property type="molecule type" value="Genomic_DNA"/>
</dbReference>
<dbReference type="KEGG" id="euz:DVS28_a1329"/>
<dbReference type="PANTHER" id="PTHR45856:SF24">
    <property type="entry name" value="FUNGAL LIPASE-LIKE DOMAIN-CONTAINING PROTEIN"/>
    <property type="match status" value="1"/>
</dbReference>
<dbReference type="PANTHER" id="PTHR45856">
    <property type="entry name" value="ALPHA/BETA-HYDROLASES SUPERFAMILY PROTEIN"/>
    <property type="match status" value="1"/>
</dbReference>